<protein>
    <submittedName>
        <fullName evidence="1">Uncharacterized protein</fullName>
    </submittedName>
</protein>
<organism evidence="1 2">
    <name type="scientific">Celeribacter marinus</name>
    <dbReference type="NCBI Taxonomy" id="1397108"/>
    <lineage>
        <taxon>Bacteria</taxon>
        <taxon>Pseudomonadati</taxon>
        <taxon>Pseudomonadota</taxon>
        <taxon>Alphaproteobacteria</taxon>
        <taxon>Rhodobacterales</taxon>
        <taxon>Roseobacteraceae</taxon>
        <taxon>Celeribacter</taxon>
    </lineage>
</organism>
<gene>
    <name evidence="1" type="ORF">IMCC12053_2890</name>
</gene>
<dbReference type="AlphaFoldDB" id="A0A0N7HJ25"/>
<evidence type="ECO:0000313" key="1">
    <source>
        <dbReference type="EMBL" id="ALI56837.1"/>
    </source>
</evidence>
<accession>A0A0N7HJ25</accession>
<evidence type="ECO:0000313" key="2">
    <source>
        <dbReference type="Proteomes" id="UP000064920"/>
    </source>
</evidence>
<name>A0A0N7HJ25_9RHOB</name>
<proteinExistence type="predicted"/>
<dbReference type="Proteomes" id="UP000064920">
    <property type="component" value="Chromosome"/>
</dbReference>
<dbReference type="STRING" id="1397108.IMCC12053_2890"/>
<dbReference type="KEGG" id="cmar:IMCC12053_2890"/>
<dbReference type="PATRIC" id="fig|1397108.4.peg.2955"/>
<reference evidence="2" key="1">
    <citation type="submission" date="2015-05" db="EMBL/GenBank/DDBJ databases">
        <authorList>
            <person name="Oh H.-M."/>
            <person name="Yang J.-A."/>
            <person name="Cho J.-C."/>
            <person name="Kang I."/>
        </authorList>
    </citation>
    <scope>NUCLEOTIDE SEQUENCE [LARGE SCALE GENOMIC DNA]</scope>
    <source>
        <strain evidence="2">IMCC 12053</strain>
    </source>
</reference>
<keyword evidence="2" id="KW-1185">Reference proteome</keyword>
<sequence length="37" mass="4477">MERLAWWSDCLPNFLSLFRPREKITGECQFPIHVLKD</sequence>
<dbReference type="EMBL" id="CP012023">
    <property type="protein sequence ID" value="ALI56837.1"/>
    <property type="molecule type" value="Genomic_DNA"/>
</dbReference>